<dbReference type="PRINTS" id="PR00036">
    <property type="entry name" value="HTHLACI"/>
</dbReference>
<accession>A0A2S9QJZ8</accession>
<evidence type="ECO:0000313" key="6">
    <source>
        <dbReference type="Proteomes" id="UP000237682"/>
    </source>
</evidence>
<dbReference type="Gene3D" id="3.40.50.2300">
    <property type="match status" value="2"/>
</dbReference>
<dbReference type="EMBL" id="PUEJ01000001">
    <property type="protein sequence ID" value="PRH89640.1"/>
    <property type="molecule type" value="Genomic_DNA"/>
</dbReference>
<dbReference type="SMART" id="SM00354">
    <property type="entry name" value="HTH_LACI"/>
    <property type="match status" value="1"/>
</dbReference>
<dbReference type="SUPFAM" id="SSF47413">
    <property type="entry name" value="lambda repressor-like DNA-binding domains"/>
    <property type="match status" value="1"/>
</dbReference>
<proteinExistence type="predicted"/>
<dbReference type="Proteomes" id="UP000237682">
    <property type="component" value="Unassembled WGS sequence"/>
</dbReference>
<dbReference type="OrthoDB" id="7170131at2"/>
<sequence length="347" mass="38212">MKQKISVRDVAEAAGVSIATVSRALNDSGYVSDEVRRRIEEAVRLTGYIPNYSARQLRTGRSRTIGLMVSNMANPLLAELFAALEFHLYANGYSLLVASTYDVPAREAELLAMFEMRRVEAIVVTPSRENFGEDENPYARCKLPLLVFDRDIDFPADFVLQDHRAALRQATRYLASLGHRRIALFGPSLAIRGGRERLEGYKEGLKSAGLPFDEDLICMLRSATDQPVAQMEAMLALKQPPTAMICLGTPILPAAMNTARQAGRRIPDDLSVIGIGTERGFALMHPPMTAVRFNLDQVARAATELILRRLEEPAAERLTRIVGFDLVLGETCSPPVAENAPAMALKT</sequence>
<feature type="domain" description="HTH lacI-type" evidence="4">
    <location>
        <begin position="5"/>
        <end position="59"/>
    </location>
</feature>
<comment type="caution">
    <text evidence="5">The sequence shown here is derived from an EMBL/GenBank/DDBJ whole genome shotgun (WGS) entry which is preliminary data.</text>
</comment>
<dbReference type="GO" id="GO:0000976">
    <property type="term" value="F:transcription cis-regulatory region binding"/>
    <property type="evidence" value="ECO:0007669"/>
    <property type="project" value="TreeGrafter"/>
</dbReference>
<keyword evidence="2" id="KW-0238">DNA-binding</keyword>
<dbReference type="PANTHER" id="PTHR30146:SF138">
    <property type="entry name" value="TRANSCRIPTIONAL REGULATORY PROTEIN"/>
    <property type="match status" value="1"/>
</dbReference>
<keyword evidence="1" id="KW-0805">Transcription regulation</keyword>
<dbReference type="InterPro" id="IPR028082">
    <property type="entry name" value="Peripla_BP_I"/>
</dbReference>
<dbReference type="CDD" id="cd01392">
    <property type="entry name" value="HTH_LacI"/>
    <property type="match status" value="1"/>
</dbReference>
<dbReference type="SUPFAM" id="SSF53822">
    <property type="entry name" value="Periplasmic binding protein-like I"/>
    <property type="match status" value="1"/>
</dbReference>
<keyword evidence="3" id="KW-0804">Transcription</keyword>
<evidence type="ECO:0000259" key="4">
    <source>
        <dbReference type="PROSITE" id="PS50932"/>
    </source>
</evidence>
<dbReference type="InterPro" id="IPR046335">
    <property type="entry name" value="LacI/GalR-like_sensor"/>
</dbReference>
<evidence type="ECO:0000313" key="5">
    <source>
        <dbReference type="EMBL" id="PRH89640.1"/>
    </source>
</evidence>
<evidence type="ECO:0000256" key="1">
    <source>
        <dbReference type="ARBA" id="ARBA00023015"/>
    </source>
</evidence>
<dbReference type="PANTHER" id="PTHR30146">
    <property type="entry name" value="LACI-RELATED TRANSCRIPTIONAL REPRESSOR"/>
    <property type="match status" value="1"/>
</dbReference>
<dbReference type="AlphaFoldDB" id="A0A2S9QJZ8"/>
<gene>
    <name evidence="5" type="ORF">C5L14_03510</name>
</gene>
<reference evidence="5 6" key="1">
    <citation type="submission" date="2018-02" db="EMBL/GenBank/DDBJ databases">
        <title>Whole genome sequencing of endophytic bacterium.</title>
        <authorList>
            <person name="Eedara R."/>
            <person name="Podile A.R."/>
        </authorList>
    </citation>
    <scope>NUCLEOTIDE SEQUENCE [LARGE SCALE GENOMIC DNA]</scope>
    <source>
        <strain evidence="5 6">RP1T</strain>
    </source>
</reference>
<dbReference type="PROSITE" id="PS00356">
    <property type="entry name" value="HTH_LACI_1"/>
    <property type="match status" value="1"/>
</dbReference>
<dbReference type="Pfam" id="PF13377">
    <property type="entry name" value="Peripla_BP_3"/>
    <property type="match status" value="1"/>
</dbReference>
<organism evidence="5 6">
    <name type="scientific">Labrys okinawensis</name>
    <dbReference type="NCBI Taxonomy" id="346911"/>
    <lineage>
        <taxon>Bacteria</taxon>
        <taxon>Pseudomonadati</taxon>
        <taxon>Pseudomonadota</taxon>
        <taxon>Alphaproteobacteria</taxon>
        <taxon>Hyphomicrobiales</taxon>
        <taxon>Xanthobacteraceae</taxon>
        <taxon>Labrys</taxon>
    </lineage>
</organism>
<keyword evidence="6" id="KW-1185">Reference proteome</keyword>
<dbReference type="Gene3D" id="1.10.260.40">
    <property type="entry name" value="lambda repressor-like DNA-binding domains"/>
    <property type="match status" value="1"/>
</dbReference>
<dbReference type="InterPro" id="IPR010982">
    <property type="entry name" value="Lambda_DNA-bd_dom_sf"/>
</dbReference>
<dbReference type="InterPro" id="IPR000843">
    <property type="entry name" value="HTH_LacI"/>
</dbReference>
<dbReference type="Pfam" id="PF00356">
    <property type="entry name" value="LacI"/>
    <property type="match status" value="1"/>
</dbReference>
<evidence type="ECO:0000256" key="3">
    <source>
        <dbReference type="ARBA" id="ARBA00023163"/>
    </source>
</evidence>
<protein>
    <submittedName>
        <fullName evidence="5">LacI family transcriptional regulator</fullName>
    </submittedName>
</protein>
<dbReference type="PROSITE" id="PS50932">
    <property type="entry name" value="HTH_LACI_2"/>
    <property type="match status" value="1"/>
</dbReference>
<dbReference type="GO" id="GO:0003700">
    <property type="term" value="F:DNA-binding transcription factor activity"/>
    <property type="evidence" value="ECO:0007669"/>
    <property type="project" value="TreeGrafter"/>
</dbReference>
<name>A0A2S9QJZ8_9HYPH</name>
<evidence type="ECO:0000256" key="2">
    <source>
        <dbReference type="ARBA" id="ARBA00023125"/>
    </source>
</evidence>